<dbReference type="GO" id="GO:0005829">
    <property type="term" value="C:cytosol"/>
    <property type="evidence" value="ECO:0007669"/>
    <property type="project" value="TreeGrafter"/>
</dbReference>
<dbReference type="PANTHER" id="PTHR19443:SF24">
    <property type="entry name" value="PHOSPHOTRANSFERASE"/>
    <property type="match status" value="1"/>
</dbReference>
<dbReference type="InterPro" id="IPR022672">
    <property type="entry name" value="Hexokinase_N"/>
</dbReference>
<dbReference type="EC" id="2.7.1.-" evidence="6"/>
<dbReference type="Gene3D" id="3.30.420.40">
    <property type="match status" value="1"/>
</dbReference>
<dbReference type="GO" id="GO:0005739">
    <property type="term" value="C:mitochondrion"/>
    <property type="evidence" value="ECO:0007669"/>
    <property type="project" value="TreeGrafter"/>
</dbReference>
<dbReference type="PRINTS" id="PR00475">
    <property type="entry name" value="HEXOKINASE"/>
</dbReference>
<dbReference type="GO" id="GO:0005524">
    <property type="term" value="F:ATP binding"/>
    <property type="evidence" value="ECO:0007669"/>
    <property type="project" value="UniProtKB-UniRule"/>
</dbReference>
<evidence type="ECO:0000313" key="10">
    <source>
        <dbReference type="EMBL" id="KAG7286659.1"/>
    </source>
</evidence>
<evidence type="ECO:0000259" key="8">
    <source>
        <dbReference type="Pfam" id="PF00349"/>
    </source>
</evidence>
<protein>
    <recommendedName>
        <fullName evidence="6">Phosphotransferase</fullName>
        <ecNumber evidence="6">2.7.1.-</ecNumber>
    </recommendedName>
</protein>
<evidence type="ECO:0000256" key="1">
    <source>
        <dbReference type="ARBA" id="ARBA00009225"/>
    </source>
</evidence>
<evidence type="ECO:0000256" key="6">
    <source>
        <dbReference type="RuleBase" id="RU362007"/>
    </source>
</evidence>
<keyword evidence="2 6" id="KW-0808">Transferase</keyword>
<keyword evidence="3 6" id="KW-0547">Nucleotide-binding</keyword>
<feature type="region of interest" description="Disordered" evidence="7">
    <location>
        <begin position="455"/>
        <end position="481"/>
    </location>
</feature>
<evidence type="ECO:0000313" key="11">
    <source>
        <dbReference type="Proteomes" id="UP001197093"/>
    </source>
</evidence>
<feature type="domain" description="Hexokinase N-terminal" evidence="8">
    <location>
        <begin position="69"/>
        <end position="257"/>
    </location>
</feature>
<dbReference type="Proteomes" id="UP001197093">
    <property type="component" value="Unassembled WGS sequence"/>
</dbReference>
<dbReference type="Pfam" id="PF03727">
    <property type="entry name" value="Hexokinase_2"/>
    <property type="match status" value="1"/>
</dbReference>
<dbReference type="GO" id="GO:0006013">
    <property type="term" value="P:mannose metabolic process"/>
    <property type="evidence" value="ECO:0007669"/>
    <property type="project" value="TreeGrafter"/>
</dbReference>
<feature type="compositionally biased region" description="Low complexity" evidence="7">
    <location>
        <begin position="463"/>
        <end position="476"/>
    </location>
</feature>
<dbReference type="Gene3D" id="3.40.367.20">
    <property type="match status" value="1"/>
</dbReference>
<dbReference type="InterPro" id="IPR022673">
    <property type="entry name" value="Hexokinase_C"/>
</dbReference>
<dbReference type="GO" id="GO:0008865">
    <property type="term" value="F:fructokinase activity"/>
    <property type="evidence" value="ECO:0007669"/>
    <property type="project" value="TreeGrafter"/>
</dbReference>
<evidence type="ECO:0000256" key="2">
    <source>
        <dbReference type="ARBA" id="ARBA00022679"/>
    </source>
</evidence>
<dbReference type="InterPro" id="IPR001312">
    <property type="entry name" value="Hexokinase"/>
</dbReference>
<gene>
    <name evidence="10" type="ORF">NEMBOFW57_008970</name>
</gene>
<evidence type="ECO:0000259" key="9">
    <source>
        <dbReference type="Pfam" id="PF03727"/>
    </source>
</evidence>
<dbReference type="GO" id="GO:0006096">
    <property type="term" value="P:glycolytic process"/>
    <property type="evidence" value="ECO:0007669"/>
    <property type="project" value="UniProtKB-KW"/>
</dbReference>
<dbReference type="GO" id="GO:0006006">
    <property type="term" value="P:glucose metabolic process"/>
    <property type="evidence" value="ECO:0007669"/>
    <property type="project" value="TreeGrafter"/>
</dbReference>
<keyword evidence="11" id="KW-1185">Reference proteome</keyword>
<dbReference type="SUPFAM" id="SSF53067">
    <property type="entry name" value="Actin-like ATPase domain"/>
    <property type="match status" value="2"/>
</dbReference>
<keyword evidence="5 6" id="KW-0067">ATP-binding</keyword>
<keyword evidence="4 6" id="KW-0418">Kinase</keyword>
<reference evidence="10" key="1">
    <citation type="submission" date="2023-02" db="EMBL/GenBank/DDBJ databases">
        <authorList>
            <person name="Palmer J.M."/>
        </authorList>
    </citation>
    <scope>NUCLEOTIDE SEQUENCE</scope>
    <source>
        <strain evidence="10">FW57</strain>
    </source>
</reference>
<dbReference type="GO" id="GO:0019158">
    <property type="term" value="F:mannokinase activity"/>
    <property type="evidence" value="ECO:0007669"/>
    <property type="project" value="TreeGrafter"/>
</dbReference>
<dbReference type="GO" id="GO:0005536">
    <property type="term" value="F:D-glucose binding"/>
    <property type="evidence" value="ECO:0007669"/>
    <property type="project" value="InterPro"/>
</dbReference>
<name>A0AAD4ESS8_9PEZI</name>
<dbReference type="EMBL" id="JAHCVI010000004">
    <property type="protein sequence ID" value="KAG7286659.1"/>
    <property type="molecule type" value="Genomic_DNA"/>
</dbReference>
<evidence type="ECO:0000256" key="3">
    <source>
        <dbReference type="ARBA" id="ARBA00022741"/>
    </source>
</evidence>
<feature type="domain" description="Hexokinase C-terminal" evidence="9">
    <location>
        <begin position="264"/>
        <end position="521"/>
    </location>
</feature>
<dbReference type="Pfam" id="PF00349">
    <property type="entry name" value="Hexokinase_1"/>
    <property type="match status" value="1"/>
</dbReference>
<organism evidence="10 11">
    <name type="scientific">Staphylotrichum longicolle</name>
    <dbReference type="NCBI Taxonomy" id="669026"/>
    <lineage>
        <taxon>Eukaryota</taxon>
        <taxon>Fungi</taxon>
        <taxon>Dikarya</taxon>
        <taxon>Ascomycota</taxon>
        <taxon>Pezizomycotina</taxon>
        <taxon>Sordariomycetes</taxon>
        <taxon>Sordariomycetidae</taxon>
        <taxon>Sordariales</taxon>
        <taxon>Chaetomiaceae</taxon>
        <taxon>Staphylotrichum</taxon>
    </lineage>
</organism>
<dbReference type="AlphaFoldDB" id="A0AAD4ESS8"/>
<dbReference type="GO" id="GO:0001678">
    <property type="term" value="P:intracellular glucose homeostasis"/>
    <property type="evidence" value="ECO:0007669"/>
    <property type="project" value="InterPro"/>
</dbReference>
<dbReference type="PANTHER" id="PTHR19443">
    <property type="entry name" value="HEXOKINASE"/>
    <property type="match status" value="1"/>
</dbReference>
<sequence>MTSLRDAFVAALKSLFRGRSFLKALLAFWTASPVAPVAGPDAGTTKANADPAADFLAEAEHLFLGYIEDGGLKRFSRKLKRQFRERLRSNPACMLPSYNSQLPTGHESGQYLALDVGGSTLRVALVELRGRDMAKSESGIVRMDTFKIDSEVRNLRGTEFFDWMAERIHRTVATDMAKGHSPEHPLLVGLAWSFPIEQTSSKGGKLCGMGKGFLANDGLVGEDLGEIIKTACRKQGLHVELSAIVNDSSAALLSEAYITPSTRFSLILGTGVNVAVHLPVATIDQPKFGDRPSSWHEKASHVIVNTELGMFGHDILPLTKWDKLLKAAHPRPDFQPLEHLVSGYYLGEICRLALLDAIPSTGVFGGTVPPSLLTPYALDTETLSVISADTPPAQTTALAYFTARHPSPSHRATHTDMLFLRALASHIARRSASVVAASLFGLWELKAEAERELLSTLPEEDSSSSTTSSSPSPSSSPFREETLTELEIARGLTTVAFNGSVVEQYPGYREGVQGFVDELVADSDLGPDGEGGGGRG</sequence>
<comment type="similarity">
    <text evidence="1 6">Belongs to the hexokinase family.</text>
</comment>
<evidence type="ECO:0000256" key="5">
    <source>
        <dbReference type="ARBA" id="ARBA00022840"/>
    </source>
</evidence>
<dbReference type="CDD" id="cd24000">
    <property type="entry name" value="ASKHA_NBD_HK"/>
    <property type="match status" value="1"/>
</dbReference>
<dbReference type="InterPro" id="IPR043129">
    <property type="entry name" value="ATPase_NBD"/>
</dbReference>
<proteinExistence type="inferred from homology"/>
<accession>A0AAD4ESS8</accession>
<dbReference type="PROSITE" id="PS51748">
    <property type="entry name" value="HEXOKINASE_2"/>
    <property type="match status" value="1"/>
</dbReference>
<evidence type="ECO:0000256" key="4">
    <source>
        <dbReference type="ARBA" id="ARBA00022777"/>
    </source>
</evidence>
<keyword evidence="6" id="KW-0324">Glycolysis</keyword>
<dbReference type="GO" id="GO:0004340">
    <property type="term" value="F:glucokinase activity"/>
    <property type="evidence" value="ECO:0007669"/>
    <property type="project" value="TreeGrafter"/>
</dbReference>
<comment type="caution">
    <text evidence="10">The sequence shown here is derived from an EMBL/GenBank/DDBJ whole genome shotgun (WGS) entry which is preliminary data.</text>
</comment>
<evidence type="ECO:0000256" key="7">
    <source>
        <dbReference type="SAM" id="MobiDB-lite"/>
    </source>
</evidence>